<reference evidence="1 2" key="1">
    <citation type="submission" date="2019-05" db="EMBL/GenBank/DDBJ databases">
        <title>Mikania micrantha, genome provides insights into the molecular mechanism of rapid growth.</title>
        <authorList>
            <person name="Liu B."/>
        </authorList>
    </citation>
    <scope>NUCLEOTIDE SEQUENCE [LARGE SCALE GENOMIC DNA]</scope>
    <source>
        <strain evidence="1">NLD-2019</strain>
        <tissue evidence="1">Leaf</tissue>
    </source>
</reference>
<name>A0A5N6MKA6_9ASTR</name>
<comment type="caution">
    <text evidence="1">The sequence shown here is derived from an EMBL/GenBank/DDBJ whole genome shotgun (WGS) entry which is preliminary data.</text>
</comment>
<evidence type="ECO:0000313" key="1">
    <source>
        <dbReference type="EMBL" id="KAD3640007.1"/>
    </source>
</evidence>
<dbReference type="EMBL" id="SZYD01000015">
    <property type="protein sequence ID" value="KAD3640007.1"/>
    <property type="molecule type" value="Genomic_DNA"/>
</dbReference>
<evidence type="ECO:0000313" key="2">
    <source>
        <dbReference type="Proteomes" id="UP000326396"/>
    </source>
</evidence>
<accession>A0A5N6MKA6</accession>
<proteinExistence type="predicted"/>
<gene>
    <name evidence="1" type="ORF">E3N88_29230</name>
</gene>
<keyword evidence="2" id="KW-1185">Reference proteome</keyword>
<dbReference type="Proteomes" id="UP000326396">
    <property type="component" value="Linkage Group LG5"/>
</dbReference>
<organism evidence="1 2">
    <name type="scientific">Mikania micrantha</name>
    <name type="common">bitter vine</name>
    <dbReference type="NCBI Taxonomy" id="192012"/>
    <lineage>
        <taxon>Eukaryota</taxon>
        <taxon>Viridiplantae</taxon>
        <taxon>Streptophyta</taxon>
        <taxon>Embryophyta</taxon>
        <taxon>Tracheophyta</taxon>
        <taxon>Spermatophyta</taxon>
        <taxon>Magnoliopsida</taxon>
        <taxon>eudicotyledons</taxon>
        <taxon>Gunneridae</taxon>
        <taxon>Pentapetalae</taxon>
        <taxon>asterids</taxon>
        <taxon>campanulids</taxon>
        <taxon>Asterales</taxon>
        <taxon>Asteraceae</taxon>
        <taxon>Asteroideae</taxon>
        <taxon>Heliantheae alliance</taxon>
        <taxon>Eupatorieae</taxon>
        <taxon>Mikania</taxon>
    </lineage>
</organism>
<sequence length="98" mass="10738">MGQALRLTRSPGTGRCVRNKEISRTQIPSAQNSIDEALKLLGSHWSIEGSLELITINTPPLEATKSLFPATLGAAKSLIQLHSSDLEHLRLFYLLLDS</sequence>
<protein>
    <submittedName>
        <fullName evidence="1">Uncharacterized protein</fullName>
    </submittedName>
</protein>
<dbReference type="AlphaFoldDB" id="A0A5N6MKA6"/>